<proteinExistence type="predicted"/>
<organism evidence="1 2">
    <name type="scientific">Alkalibacillus silvisoli</name>
    <dbReference type="NCBI Taxonomy" id="392823"/>
    <lineage>
        <taxon>Bacteria</taxon>
        <taxon>Bacillati</taxon>
        <taxon>Bacillota</taxon>
        <taxon>Bacilli</taxon>
        <taxon>Bacillales</taxon>
        <taxon>Bacillaceae</taxon>
        <taxon>Alkalibacillus</taxon>
    </lineage>
</organism>
<evidence type="ECO:0000313" key="1">
    <source>
        <dbReference type="EMBL" id="GAA0462786.1"/>
    </source>
</evidence>
<comment type="caution">
    <text evidence="1">The sequence shown here is derived from an EMBL/GenBank/DDBJ whole genome shotgun (WGS) entry which is preliminary data.</text>
</comment>
<dbReference type="EMBL" id="BAAACZ010000014">
    <property type="protein sequence ID" value="GAA0462786.1"/>
    <property type="molecule type" value="Genomic_DNA"/>
</dbReference>
<dbReference type="Gene3D" id="3.40.1620.10">
    <property type="entry name" value="YefM-like domain"/>
    <property type="match status" value="1"/>
</dbReference>
<dbReference type="Gene3D" id="3.30.160.620">
    <property type="match status" value="1"/>
</dbReference>
<sequence length="144" mass="16737">MNMSEVLNATDVRKHWGQFNDDVVREGPKFVKRNRDYWAALSTEHLKIAFSNFTFEAEVMHEDDKTVTMSLNGFDIVENGDSVEETLDLLAEELIDYSNEYKDDFNKYFNAPDRRDQFPFIMNVLIQDGSEGVKSLIRCLPGER</sequence>
<name>A0ABP3JSF0_9BACI</name>
<reference evidence="2" key="1">
    <citation type="journal article" date="2019" name="Int. J. Syst. Evol. Microbiol.">
        <title>The Global Catalogue of Microorganisms (GCM) 10K type strain sequencing project: providing services to taxonomists for standard genome sequencing and annotation.</title>
        <authorList>
            <consortium name="The Broad Institute Genomics Platform"/>
            <consortium name="The Broad Institute Genome Sequencing Center for Infectious Disease"/>
            <person name="Wu L."/>
            <person name="Ma J."/>
        </authorList>
    </citation>
    <scope>NUCLEOTIDE SEQUENCE [LARGE SCALE GENOMIC DNA]</scope>
    <source>
        <strain evidence="2">JCM 14193</strain>
    </source>
</reference>
<gene>
    <name evidence="1" type="ORF">GCM10008935_17920</name>
</gene>
<keyword evidence="2" id="KW-1185">Reference proteome</keyword>
<protein>
    <submittedName>
        <fullName evidence="1">Uncharacterized protein</fullName>
    </submittedName>
</protein>
<evidence type="ECO:0000313" key="2">
    <source>
        <dbReference type="Proteomes" id="UP001500740"/>
    </source>
</evidence>
<accession>A0ABP3JSF0</accession>
<dbReference type="InterPro" id="IPR035424">
    <property type="entry name" value="Antitoxin_RelB"/>
</dbReference>
<dbReference type="Pfam" id="PF12910">
    <property type="entry name" value="PHD_like"/>
    <property type="match status" value="1"/>
</dbReference>
<dbReference type="Proteomes" id="UP001500740">
    <property type="component" value="Unassembled WGS sequence"/>
</dbReference>